<dbReference type="InterPro" id="IPR011014">
    <property type="entry name" value="MscS_channel_TM-2"/>
</dbReference>
<evidence type="ECO:0000256" key="2">
    <source>
        <dbReference type="ARBA" id="ARBA00008017"/>
    </source>
</evidence>
<keyword evidence="5 7" id="KW-1133">Transmembrane helix</keyword>
<dbReference type="RefSeq" id="WP_232001286.1">
    <property type="nucleotide sequence ID" value="NZ_CAUJPY010000004.1"/>
</dbReference>
<dbReference type="STRING" id="493.BWD07_05120"/>
<feature type="transmembrane region" description="Helical" evidence="7">
    <location>
        <begin position="58"/>
        <end position="80"/>
    </location>
</feature>
<evidence type="ECO:0000256" key="7">
    <source>
        <dbReference type="SAM" id="Phobius"/>
    </source>
</evidence>
<evidence type="ECO:0000259" key="8">
    <source>
        <dbReference type="Pfam" id="PF00924"/>
    </source>
</evidence>
<dbReference type="Gene3D" id="2.30.30.60">
    <property type="match status" value="1"/>
</dbReference>
<dbReference type="PANTHER" id="PTHR30347:SF1">
    <property type="entry name" value="MECHANOSENSITIVE CHANNEL MSCK"/>
    <property type="match status" value="1"/>
</dbReference>
<dbReference type="InterPro" id="IPR049278">
    <property type="entry name" value="MS_channel_C"/>
</dbReference>
<organism evidence="10 11">
    <name type="scientific">Neisseria canis</name>
    <dbReference type="NCBI Taxonomy" id="493"/>
    <lineage>
        <taxon>Bacteria</taxon>
        <taxon>Pseudomonadati</taxon>
        <taxon>Pseudomonadota</taxon>
        <taxon>Betaproteobacteria</taxon>
        <taxon>Neisseriales</taxon>
        <taxon>Neisseriaceae</taxon>
        <taxon>Neisseria</taxon>
    </lineage>
</organism>
<dbReference type="InterPro" id="IPR006685">
    <property type="entry name" value="MscS_channel_2nd"/>
</dbReference>
<evidence type="ECO:0000256" key="5">
    <source>
        <dbReference type="ARBA" id="ARBA00022989"/>
    </source>
</evidence>
<feature type="transmembrane region" description="Helical" evidence="7">
    <location>
        <begin position="127"/>
        <end position="148"/>
    </location>
</feature>
<comment type="similarity">
    <text evidence="2">Belongs to the MscS (TC 1.A.23) family.</text>
</comment>
<dbReference type="KEGG" id="nci:NCTC10296_01998"/>
<name>A0A448DA76_9NEIS</name>
<dbReference type="Proteomes" id="UP000279284">
    <property type="component" value="Chromosome"/>
</dbReference>
<dbReference type="EMBL" id="LR134313">
    <property type="protein sequence ID" value="VEF02826.1"/>
    <property type="molecule type" value="Genomic_DNA"/>
</dbReference>
<dbReference type="PANTHER" id="PTHR30347">
    <property type="entry name" value="POTASSIUM CHANNEL RELATED"/>
    <property type="match status" value="1"/>
</dbReference>
<dbReference type="AlphaFoldDB" id="A0A448DA76"/>
<evidence type="ECO:0000313" key="10">
    <source>
        <dbReference type="EMBL" id="VEF02826.1"/>
    </source>
</evidence>
<gene>
    <name evidence="10" type="ORF">NCTC10296_01998</name>
</gene>
<keyword evidence="11" id="KW-1185">Reference proteome</keyword>
<comment type="subcellular location">
    <subcellularLocation>
        <location evidence="1">Cell membrane</location>
        <topology evidence="1">Multi-pass membrane protein</topology>
    </subcellularLocation>
</comment>
<evidence type="ECO:0000259" key="9">
    <source>
        <dbReference type="Pfam" id="PF21082"/>
    </source>
</evidence>
<dbReference type="GO" id="GO:0005886">
    <property type="term" value="C:plasma membrane"/>
    <property type="evidence" value="ECO:0007669"/>
    <property type="project" value="UniProtKB-SubCell"/>
</dbReference>
<keyword evidence="4 7" id="KW-0812">Transmembrane</keyword>
<reference evidence="10 11" key="1">
    <citation type="submission" date="2018-12" db="EMBL/GenBank/DDBJ databases">
        <authorList>
            <consortium name="Pathogen Informatics"/>
        </authorList>
    </citation>
    <scope>NUCLEOTIDE SEQUENCE [LARGE SCALE GENOMIC DNA]</scope>
    <source>
        <strain evidence="10 11">NCTC10296</strain>
    </source>
</reference>
<feature type="domain" description="Mechanosensitive ion channel MscS" evidence="8">
    <location>
        <begin position="289"/>
        <end position="354"/>
    </location>
</feature>
<dbReference type="Gene3D" id="1.10.287.1260">
    <property type="match status" value="1"/>
</dbReference>
<dbReference type="InterPro" id="IPR011066">
    <property type="entry name" value="MscS_channel_C_sf"/>
</dbReference>
<evidence type="ECO:0000256" key="6">
    <source>
        <dbReference type="ARBA" id="ARBA00023136"/>
    </source>
</evidence>
<dbReference type="InterPro" id="IPR010920">
    <property type="entry name" value="LSM_dom_sf"/>
</dbReference>
<feature type="transmembrane region" description="Helical" evidence="7">
    <location>
        <begin position="200"/>
        <end position="222"/>
    </location>
</feature>
<dbReference type="SUPFAM" id="SSF82861">
    <property type="entry name" value="Mechanosensitive channel protein MscS (YggB), transmembrane region"/>
    <property type="match status" value="1"/>
</dbReference>
<feature type="domain" description="Mechanosensitive ion channel MscS C-terminal" evidence="9">
    <location>
        <begin position="364"/>
        <end position="446"/>
    </location>
</feature>
<dbReference type="Pfam" id="PF21082">
    <property type="entry name" value="MS_channel_3rd"/>
    <property type="match status" value="1"/>
</dbReference>
<keyword evidence="6 7" id="KW-0472">Membrane</keyword>
<dbReference type="Pfam" id="PF00924">
    <property type="entry name" value="MS_channel_2nd"/>
    <property type="match status" value="1"/>
</dbReference>
<dbReference type="InterPro" id="IPR023408">
    <property type="entry name" value="MscS_beta-dom_sf"/>
</dbReference>
<feature type="transmembrane region" description="Helical" evidence="7">
    <location>
        <begin position="169"/>
        <end position="188"/>
    </location>
</feature>
<protein>
    <submittedName>
        <fullName evidence="10">Membrane protein</fullName>
    </submittedName>
</protein>
<dbReference type="InterPro" id="IPR052702">
    <property type="entry name" value="MscS-like_channel"/>
</dbReference>
<evidence type="ECO:0000256" key="3">
    <source>
        <dbReference type="ARBA" id="ARBA00022475"/>
    </source>
</evidence>
<sequence>MLTLFSNLTHFVPHITGQSGATLLEHTSEGFKSFVLSLFARDEFASQFLQTSFSHFSGWLDIAVAAVIMGLAYWLSSVWIRKKPIDYSARFAFLRHLGQRILWPVLILVLTFIALIVWNAIGLRPLWLRLLLLAAQWMILIRAALAIVHAAMPANKFSNWLENTIASTLWGYFLLWVSGIDDIIINWMKNLTFSVGSSTLSLYTILTGLLWVGVVMMLALWLSKVIQGKLMSSSHLDINLRIMLSNIVKTVLVILSVLIALPLVGINLTVLSVFGGALGVGIGFALQKIASNYISGFIILGDRSIRPGDRLTVDNFTGYVTKITSRFVVLRSTTGSEALVPNETFITSMVINESYTGKSLSQALDVQVSYSSDIVRAMEIMRAAAAAQERVETSPEPNAFLIGFADNGIDLRITFWVKDPENGFLGLFSAILLDIWKRFNEENIEFPFPQREVRILNEAAEPSDMAMLRAGLKARGDTESIDHDGNE</sequence>
<evidence type="ECO:0000256" key="1">
    <source>
        <dbReference type="ARBA" id="ARBA00004651"/>
    </source>
</evidence>
<keyword evidence="3" id="KW-1003">Cell membrane</keyword>
<dbReference type="SUPFAM" id="SSF82689">
    <property type="entry name" value="Mechanosensitive channel protein MscS (YggB), C-terminal domain"/>
    <property type="match status" value="1"/>
</dbReference>
<evidence type="ECO:0000313" key="11">
    <source>
        <dbReference type="Proteomes" id="UP000279284"/>
    </source>
</evidence>
<feature type="transmembrane region" description="Helical" evidence="7">
    <location>
        <begin position="101"/>
        <end position="121"/>
    </location>
</feature>
<proteinExistence type="inferred from homology"/>
<accession>A0A448DA76</accession>
<dbReference type="GO" id="GO:0008381">
    <property type="term" value="F:mechanosensitive monoatomic ion channel activity"/>
    <property type="evidence" value="ECO:0007669"/>
    <property type="project" value="UniProtKB-ARBA"/>
</dbReference>
<dbReference type="SUPFAM" id="SSF50182">
    <property type="entry name" value="Sm-like ribonucleoproteins"/>
    <property type="match status" value="1"/>
</dbReference>
<dbReference type="Gene3D" id="3.30.70.100">
    <property type="match status" value="1"/>
</dbReference>
<evidence type="ECO:0000256" key="4">
    <source>
        <dbReference type="ARBA" id="ARBA00022692"/>
    </source>
</evidence>